<dbReference type="PANTHER" id="PTHR43657:SF1">
    <property type="entry name" value="ALTERED INHERITANCE OF MITOCHONDRIA PROTEIN 24, MITOCHONDRIAL"/>
    <property type="match status" value="1"/>
</dbReference>
<dbReference type="InterPro" id="IPR002838">
    <property type="entry name" value="AIM24"/>
</dbReference>
<evidence type="ECO:0000313" key="1">
    <source>
        <dbReference type="EMBL" id="KRL14802.1"/>
    </source>
</evidence>
<evidence type="ECO:0008006" key="3">
    <source>
        <dbReference type="Google" id="ProtNLM"/>
    </source>
</evidence>
<dbReference type="Proteomes" id="UP000051330">
    <property type="component" value="Unassembled WGS sequence"/>
</dbReference>
<organism evidence="1 2">
    <name type="scientific">Schleiferilactobacillus perolens DSM 12744</name>
    <dbReference type="NCBI Taxonomy" id="1423792"/>
    <lineage>
        <taxon>Bacteria</taxon>
        <taxon>Bacillati</taxon>
        <taxon>Bacillota</taxon>
        <taxon>Bacilli</taxon>
        <taxon>Lactobacillales</taxon>
        <taxon>Lactobacillaceae</taxon>
        <taxon>Schleiferilactobacillus</taxon>
    </lineage>
</organism>
<dbReference type="EMBL" id="AZEC01000001">
    <property type="protein sequence ID" value="KRL14802.1"/>
    <property type="molecule type" value="Genomic_DNA"/>
</dbReference>
<dbReference type="STRING" id="1423792.FD09_GL000463"/>
<dbReference type="PATRIC" id="fig|1423792.3.peg.467"/>
<accession>A0A0R1NAS1</accession>
<proteinExistence type="predicted"/>
<name>A0A0R1NAS1_9LACO</name>
<dbReference type="OrthoDB" id="9779518at2"/>
<dbReference type="InterPro" id="IPR036983">
    <property type="entry name" value="AIM24_sf"/>
</dbReference>
<gene>
    <name evidence="1" type="ORF">FD09_GL000463</name>
</gene>
<dbReference type="Gene3D" id="3.60.160.10">
    <property type="entry name" value="Mitochondrial biogenesis AIM24"/>
    <property type="match status" value="1"/>
</dbReference>
<evidence type="ECO:0000313" key="2">
    <source>
        <dbReference type="Proteomes" id="UP000051330"/>
    </source>
</evidence>
<dbReference type="Pfam" id="PF01987">
    <property type="entry name" value="AIM24"/>
    <property type="match status" value="1"/>
</dbReference>
<dbReference type="AlphaFoldDB" id="A0A0R1NAS1"/>
<dbReference type="NCBIfam" id="TIGR00266">
    <property type="entry name" value="TIGR00266 family protein"/>
    <property type="match status" value="1"/>
</dbReference>
<keyword evidence="2" id="KW-1185">Reference proteome</keyword>
<protein>
    <recommendedName>
        <fullName evidence="3">TIGR00266 family protein</fullName>
    </recommendedName>
</protein>
<dbReference type="InterPro" id="IPR016031">
    <property type="entry name" value="Trp_RNA-bd_attenuator-like_dom"/>
</dbReference>
<dbReference type="RefSeq" id="WP_057817882.1">
    <property type="nucleotide sequence ID" value="NZ_AZEC01000001.1"/>
</dbReference>
<dbReference type="SUPFAM" id="SSF51219">
    <property type="entry name" value="TRAP-like"/>
    <property type="match status" value="1"/>
</dbReference>
<sequence length="236" mass="25052">MDYTISQDTAFPTVTLHLHKGEQIQIERGAMIAHNGQVTLEGHMNSNGKKGLGGVLSALGRSVTSGESFFITTATGTTDNGELLIAPANPGAIRELHTDGSQQWRLNTSAYLASDEGTGYSMVRQKLGKAVFGGTGGLFVMETEGSGTFLVSGYADIITVNLQGNDEYVVDNSNVVAWSQSLDYNIEVASGTFGFKTGEGLVNHFKGTGQILIQTRSIEGLANLLLPYLPDNSSNN</sequence>
<comment type="caution">
    <text evidence="1">The sequence shown here is derived from an EMBL/GenBank/DDBJ whole genome shotgun (WGS) entry which is preliminary data.</text>
</comment>
<dbReference type="PANTHER" id="PTHR43657">
    <property type="entry name" value="TRYPTOPHAN RNA-BINDING ATTENUATOR PROTEIN-LIKE PROTEIN"/>
    <property type="match status" value="1"/>
</dbReference>
<reference evidence="1 2" key="1">
    <citation type="journal article" date="2015" name="Genome Announc.">
        <title>Expanding the biotechnology potential of lactobacilli through comparative genomics of 213 strains and associated genera.</title>
        <authorList>
            <person name="Sun Z."/>
            <person name="Harris H.M."/>
            <person name="McCann A."/>
            <person name="Guo C."/>
            <person name="Argimon S."/>
            <person name="Zhang W."/>
            <person name="Yang X."/>
            <person name="Jeffery I.B."/>
            <person name="Cooney J.C."/>
            <person name="Kagawa T.F."/>
            <person name="Liu W."/>
            <person name="Song Y."/>
            <person name="Salvetti E."/>
            <person name="Wrobel A."/>
            <person name="Rasinkangas P."/>
            <person name="Parkhill J."/>
            <person name="Rea M.C."/>
            <person name="O'Sullivan O."/>
            <person name="Ritari J."/>
            <person name="Douillard F.P."/>
            <person name="Paul Ross R."/>
            <person name="Yang R."/>
            <person name="Briner A.E."/>
            <person name="Felis G.E."/>
            <person name="de Vos W.M."/>
            <person name="Barrangou R."/>
            <person name="Klaenhammer T.R."/>
            <person name="Caufield P.W."/>
            <person name="Cui Y."/>
            <person name="Zhang H."/>
            <person name="O'Toole P.W."/>
        </authorList>
    </citation>
    <scope>NUCLEOTIDE SEQUENCE [LARGE SCALE GENOMIC DNA]</scope>
    <source>
        <strain evidence="1 2">DSM 12744</strain>
    </source>
</reference>